<evidence type="ECO:0008006" key="4">
    <source>
        <dbReference type="Google" id="ProtNLM"/>
    </source>
</evidence>
<sequence>MEQRELAKLGILGVLAETESATIESVHKLLTHNFGRYWGASTGILVPTMNQLKTDGYVEQVSVDGSDVAYRMTDPGRDHLQSLLTATIEDVSDPSSRPVLMIKLGYLHHLSVSAQREEIQQLKDQLRSERENVRSLQDLHATEIDDRDASGYRRELYDLRIRIIDALLEWLATVEPPRISEH</sequence>
<dbReference type="AlphaFoldDB" id="A0A4S3TNA3"/>
<dbReference type="Pfam" id="PF14557">
    <property type="entry name" value="AphA_like"/>
    <property type="match status" value="1"/>
</dbReference>
<name>A0A4S3TNA3_9EURY</name>
<evidence type="ECO:0000313" key="3">
    <source>
        <dbReference type="Proteomes" id="UP000318864"/>
    </source>
</evidence>
<dbReference type="OrthoDB" id="190972at2157"/>
<keyword evidence="3" id="KW-1185">Reference proteome</keyword>
<dbReference type="InterPro" id="IPR036388">
    <property type="entry name" value="WH-like_DNA-bd_sf"/>
</dbReference>
<dbReference type="RefSeq" id="WP_141464799.1">
    <property type="nucleotide sequence ID" value="NZ_RBZW01000027.1"/>
</dbReference>
<dbReference type="SUPFAM" id="SSF46785">
    <property type="entry name" value="Winged helix' DNA-binding domain"/>
    <property type="match status" value="1"/>
</dbReference>
<dbReference type="InterPro" id="IPR036390">
    <property type="entry name" value="WH_DNA-bd_sf"/>
</dbReference>
<proteinExistence type="predicted"/>
<dbReference type="Gene3D" id="1.10.10.10">
    <property type="entry name" value="Winged helix-like DNA-binding domain superfamily/Winged helix DNA-binding domain"/>
    <property type="match status" value="1"/>
</dbReference>
<evidence type="ECO:0000313" key="2">
    <source>
        <dbReference type="EMBL" id="THE64693.1"/>
    </source>
</evidence>
<dbReference type="InterPro" id="IPR029434">
    <property type="entry name" value="Put_trans_reg"/>
</dbReference>
<comment type="caution">
    <text evidence="2">The sequence shown here is derived from an EMBL/GenBank/DDBJ whole genome shotgun (WGS) entry which is preliminary data.</text>
</comment>
<reference evidence="2 3" key="1">
    <citation type="submission" date="2018-10" db="EMBL/GenBank/DDBJ databases">
        <title>Natronolimnobius sp. XQ-INN 246 isolated from Inner Mongolia Autonomous Region of China.</title>
        <authorList>
            <person name="Xue Q."/>
        </authorList>
    </citation>
    <scope>NUCLEOTIDE SEQUENCE [LARGE SCALE GENOMIC DNA]</scope>
    <source>
        <strain evidence="2 3">XQ-INN 246</strain>
    </source>
</reference>
<feature type="coiled-coil region" evidence="1">
    <location>
        <begin position="112"/>
        <end position="139"/>
    </location>
</feature>
<dbReference type="Proteomes" id="UP000318864">
    <property type="component" value="Unassembled WGS sequence"/>
</dbReference>
<gene>
    <name evidence="2" type="ORF">D8Y22_11285</name>
</gene>
<dbReference type="EMBL" id="RBZW01000027">
    <property type="protein sequence ID" value="THE64693.1"/>
    <property type="molecule type" value="Genomic_DNA"/>
</dbReference>
<accession>A0A4S3TNA3</accession>
<organism evidence="2 3">
    <name type="scientific">Salinadaptatus halalkaliphilus</name>
    <dbReference type="NCBI Taxonomy" id="2419781"/>
    <lineage>
        <taxon>Archaea</taxon>
        <taxon>Methanobacteriati</taxon>
        <taxon>Methanobacteriota</taxon>
        <taxon>Stenosarchaea group</taxon>
        <taxon>Halobacteria</taxon>
        <taxon>Halobacteriales</taxon>
        <taxon>Natrialbaceae</taxon>
        <taxon>Salinadaptatus</taxon>
    </lineage>
</organism>
<keyword evidence="1" id="KW-0175">Coiled coil</keyword>
<evidence type="ECO:0000256" key="1">
    <source>
        <dbReference type="SAM" id="Coils"/>
    </source>
</evidence>
<protein>
    <recommendedName>
        <fullName evidence="4">PadR family transcriptional regulator</fullName>
    </recommendedName>
</protein>